<dbReference type="SUPFAM" id="SSF51306">
    <property type="entry name" value="LexA/Signal peptidase"/>
    <property type="match status" value="1"/>
</dbReference>
<dbReference type="GO" id="GO:0004252">
    <property type="term" value="F:serine-type endopeptidase activity"/>
    <property type="evidence" value="ECO:0007669"/>
    <property type="project" value="InterPro"/>
</dbReference>
<dbReference type="EMBL" id="AJXZ01000057">
    <property type="protein sequence ID" value="EIM72236.1"/>
    <property type="molecule type" value="Genomic_DNA"/>
</dbReference>
<sequence length="277" mass="30136">MGEARDRDRLDRALPVWSGCRIVADDELFLMNWQIPDSLDGRYFGPLPATTVIGRAVPLYTDEDGDGRFVWRAPTHTFPQSRRIKNRRSSCPKSDNSRARKVATAVACARCPSTAHSPSSRPRMPTARTRQPTAFILATRPAPKWAPAGNIPAIAPARSSPSSSMIQPLRFRCAPGCSSRTRTDATGACTGPVRRNAKNRTDRCLPSVRQQHCGSAVPAAALPSFSFPASSSLRSTPVAPLRSRRPPDDRKSAIPLPRILPKRRSGSAFPSTGSSRS</sequence>
<feature type="region of interest" description="Disordered" evidence="1">
    <location>
        <begin position="228"/>
        <end position="277"/>
    </location>
</feature>
<feature type="domain" description="Peptidase S26" evidence="2">
    <location>
        <begin position="7"/>
        <end position="57"/>
    </location>
</feature>
<dbReference type="AlphaFoldDB" id="I5BRN4"/>
<organism evidence="3 4">
    <name type="scientific">Nitratireductor aquibiodomus RA22</name>
    <dbReference type="NCBI Taxonomy" id="1189611"/>
    <lineage>
        <taxon>Bacteria</taxon>
        <taxon>Pseudomonadati</taxon>
        <taxon>Pseudomonadota</taxon>
        <taxon>Alphaproteobacteria</taxon>
        <taxon>Hyphomicrobiales</taxon>
        <taxon>Phyllobacteriaceae</taxon>
        <taxon>Nitratireductor</taxon>
    </lineage>
</organism>
<protein>
    <submittedName>
        <fullName evidence="3">Peptidase S26</fullName>
    </submittedName>
</protein>
<evidence type="ECO:0000313" key="4">
    <source>
        <dbReference type="Proteomes" id="UP000004622"/>
    </source>
</evidence>
<gene>
    <name evidence="3" type="ORF">A33O_20690</name>
</gene>
<feature type="compositionally biased region" description="Polar residues" evidence="1">
    <location>
        <begin position="268"/>
        <end position="277"/>
    </location>
</feature>
<evidence type="ECO:0000259" key="2">
    <source>
        <dbReference type="Pfam" id="PF10502"/>
    </source>
</evidence>
<comment type="caution">
    <text evidence="3">The sequence shown here is derived from an EMBL/GenBank/DDBJ whole genome shotgun (WGS) entry which is preliminary data.</text>
</comment>
<accession>I5BRN4</accession>
<proteinExistence type="predicted"/>
<dbReference type="InterPro" id="IPR036286">
    <property type="entry name" value="LexA/Signal_pep-like_sf"/>
</dbReference>
<evidence type="ECO:0000256" key="1">
    <source>
        <dbReference type="SAM" id="MobiDB-lite"/>
    </source>
</evidence>
<reference evidence="3 4" key="1">
    <citation type="journal article" date="2012" name="J. Bacteriol.">
        <title>Genome Sequence of Nitratireductor aquibiodomus Strain RA22.</title>
        <authorList>
            <person name="Singh A."/>
            <person name="Jangir P.K."/>
            <person name="Kumari C."/>
            <person name="Sharma R."/>
        </authorList>
    </citation>
    <scope>NUCLEOTIDE SEQUENCE [LARGE SCALE GENOMIC DNA]</scope>
    <source>
        <strain evidence="3 4">RA22</strain>
    </source>
</reference>
<name>I5BRN4_9HYPH</name>
<dbReference type="GO" id="GO:0006465">
    <property type="term" value="P:signal peptide processing"/>
    <property type="evidence" value="ECO:0007669"/>
    <property type="project" value="InterPro"/>
</dbReference>
<dbReference type="Pfam" id="PF10502">
    <property type="entry name" value="Peptidase_S26"/>
    <property type="match status" value="1"/>
</dbReference>
<evidence type="ECO:0000313" key="3">
    <source>
        <dbReference type="EMBL" id="EIM72236.1"/>
    </source>
</evidence>
<dbReference type="Proteomes" id="UP000004622">
    <property type="component" value="Unassembled WGS sequence"/>
</dbReference>
<dbReference type="InterPro" id="IPR019533">
    <property type="entry name" value="Peptidase_S26"/>
</dbReference>